<dbReference type="CDD" id="cd07561">
    <property type="entry name" value="Peptidase_S41_CPP_like"/>
    <property type="match status" value="1"/>
</dbReference>
<evidence type="ECO:0000313" key="3">
    <source>
        <dbReference type="EMBL" id="TCZ65273.1"/>
    </source>
</evidence>
<dbReference type="PANTHER" id="PTHR32060">
    <property type="entry name" value="TAIL-SPECIFIC PROTEASE"/>
    <property type="match status" value="1"/>
</dbReference>
<keyword evidence="4" id="KW-1185">Reference proteome</keyword>
<dbReference type="Proteomes" id="UP000295164">
    <property type="component" value="Unassembled WGS sequence"/>
</dbReference>
<evidence type="ECO:0000313" key="4">
    <source>
        <dbReference type="Proteomes" id="UP000295164"/>
    </source>
</evidence>
<feature type="domain" description="Tail specific protease" evidence="2">
    <location>
        <begin position="218"/>
        <end position="364"/>
    </location>
</feature>
<dbReference type="SUPFAM" id="SSF50156">
    <property type="entry name" value="PDZ domain-like"/>
    <property type="match status" value="1"/>
</dbReference>
<feature type="signal peptide" evidence="1">
    <location>
        <begin position="1"/>
        <end position="20"/>
    </location>
</feature>
<gene>
    <name evidence="3" type="ORF">E0486_17420</name>
</gene>
<feature type="chain" id="PRO_5020217189" description="Tail specific protease domain-containing protein" evidence="1">
    <location>
        <begin position="21"/>
        <end position="457"/>
    </location>
</feature>
<dbReference type="InterPro" id="IPR036034">
    <property type="entry name" value="PDZ_sf"/>
</dbReference>
<dbReference type="GO" id="GO:0006508">
    <property type="term" value="P:proteolysis"/>
    <property type="evidence" value="ECO:0007669"/>
    <property type="project" value="InterPro"/>
</dbReference>
<dbReference type="GO" id="GO:0007165">
    <property type="term" value="P:signal transduction"/>
    <property type="evidence" value="ECO:0007669"/>
    <property type="project" value="TreeGrafter"/>
</dbReference>
<dbReference type="Gene3D" id="3.30.750.170">
    <property type="match status" value="1"/>
</dbReference>
<dbReference type="SUPFAM" id="SSF52096">
    <property type="entry name" value="ClpP/crotonase"/>
    <property type="match status" value="1"/>
</dbReference>
<organism evidence="3 4">
    <name type="scientific">Flaviaesturariibacter aridisoli</name>
    <dbReference type="NCBI Taxonomy" id="2545761"/>
    <lineage>
        <taxon>Bacteria</taxon>
        <taxon>Pseudomonadati</taxon>
        <taxon>Bacteroidota</taxon>
        <taxon>Chitinophagia</taxon>
        <taxon>Chitinophagales</taxon>
        <taxon>Chitinophagaceae</taxon>
        <taxon>Flaviaestuariibacter</taxon>
    </lineage>
</organism>
<reference evidence="3 4" key="1">
    <citation type="submission" date="2019-03" db="EMBL/GenBank/DDBJ databases">
        <authorList>
            <person name="Kim M.K.M."/>
        </authorList>
    </citation>
    <scope>NUCLEOTIDE SEQUENCE [LARGE SCALE GENOMIC DNA]</scope>
    <source>
        <strain evidence="3 4">17J68-15</strain>
    </source>
</reference>
<dbReference type="PROSITE" id="PS51257">
    <property type="entry name" value="PROKAR_LIPOPROTEIN"/>
    <property type="match status" value="1"/>
</dbReference>
<accession>A0A4R4DWN5</accession>
<comment type="caution">
    <text evidence="3">The sequence shown here is derived from an EMBL/GenBank/DDBJ whole genome shotgun (WGS) entry which is preliminary data.</text>
</comment>
<evidence type="ECO:0000259" key="2">
    <source>
        <dbReference type="Pfam" id="PF03572"/>
    </source>
</evidence>
<name>A0A4R4DWN5_9BACT</name>
<dbReference type="PANTHER" id="PTHR32060:SF30">
    <property type="entry name" value="CARBOXY-TERMINAL PROCESSING PROTEASE CTPA"/>
    <property type="match status" value="1"/>
</dbReference>
<dbReference type="EMBL" id="SKFH01000050">
    <property type="protein sequence ID" value="TCZ65273.1"/>
    <property type="molecule type" value="Genomic_DNA"/>
</dbReference>
<dbReference type="Pfam" id="PF03572">
    <property type="entry name" value="Peptidase_S41"/>
    <property type="match status" value="1"/>
</dbReference>
<proteinExistence type="predicted"/>
<dbReference type="GO" id="GO:0030288">
    <property type="term" value="C:outer membrane-bounded periplasmic space"/>
    <property type="evidence" value="ECO:0007669"/>
    <property type="project" value="TreeGrafter"/>
</dbReference>
<dbReference type="InterPro" id="IPR005151">
    <property type="entry name" value="Tail-specific_protease"/>
</dbReference>
<dbReference type="InterPro" id="IPR029045">
    <property type="entry name" value="ClpP/crotonase-like_dom_sf"/>
</dbReference>
<sequence length="457" mass="49362">MPFPKFLTSALVLLAAGALASCKKTDLVANNFTSNGSASPVTATYRDTAVAYAREIYLWNDQIPTSFSGASYSDINALMTGLRQYSQESGFSGPVDKWSFAVPKAEWDHVSGGTATGDFGFSVFFRSASDLRVKHVEVESPAGLAGVRRGWRVVKINGSSNISTANTDYVVQNVFQSANTTFTFAKPDNSQVTLSLNASTYREHPIIKDTVLQEGGRKIGYFAFNSFMGDSLTVLGGFRTAFSRFVSAGVNDLVVDLRYNGGGYVYMQEALANYIAPMSANGSVMMKQQFNARNSAYNETTNFHKLGALNLPRVIFIVSKSTASASELLINNLKPYMETVLVGPGATHGKPVGFFPIPVQDWYIFPVSFRTVNRNGEGNYFNGLPVNATIADGLDKDWGDPAEASLSAAINYAVNGTFRVAGRSSDAPSADGSLNAVNSRLERPGIRGTFDTRGLRH</sequence>
<dbReference type="RefSeq" id="WP_131854159.1">
    <property type="nucleotide sequence ID" value="NZ_SKFH01000050.1"/>
</dbReference>
<dbReference type="OrthoDB" id="7168509at2"/>
<dbReference type="Gene3D" id="3.90.226.10">
    <property type="entry name" value="2-enoyl-CoA Hydratase, Chain A, domain 1"/>
    <property type="match status" value="1"/>
</dbReference>
<dbReference type="GO" id="GO:0008236">
    <property type="term" value="F:serine-type peptidase activity"/>
    <property type="evidence" value="ECO:0007669"/>
    <property type="project" value="InterPro"/>
</dbReference>
<dbReference type="Gene3D" id="2.30.42.10">
    <property type="match status" value="1"/>
</dbReference>
<protein>
    <recommendedName>
        <fullName evidence="2">Tail specific protease domain-containing protein</fullName>
    </recommendedName>
</protein>
<dbReference type="AlphaFoldDB" id="A0A4R4DWN5"/>
<keyword evidence="1" id="KW-0732">Signal</keyword>
<dbReference type="GO" id="GO:0004175">
    <property type="term" value="F:endopeptidase activity"/>
    <property type="evidence" value="ECO:0007669"/>
    <property type="project" value="TreeGrafter"/>
</dbReference>
<evidence type="ECO:0000256" key="1">
    <source>
        <dbReference type="SAM" id="SignalP"/>
    </source>
</evidence>